<dbReference type="InterPro" id="IPR032314">
    <property type="entry name" value="DUF4845"/>
</dbReference>
<keyword evidence="1" id="KW-0812">Transmembrane</keyword>
<gene>
    <name evidence="2" type="ORF">OLMES_1245</name>
</gene>
<name>A0A1Y0I4B3_9GAMM</name>
<keyword evidence="1" id="KW-1133">Transmembrane helix</keyword>
<dbReference type="Pfam" id="PF16137">
    <property type="entry name" value="DUF4845"/>
    <property type="match status" value="1"/>
</dbReference>
<evidence type="ECO:0000313" key="2">
    <source>
        <dbReference type="EMBL" id="ARU55327.1"/>
    </source>
</evidence>
<evidence type="ECO:0000256" key="1">
    <source>
        <dbReference type="SAM" id="Phobius"/>
    </source>
</evidence>
<evidence type="ECO:0008006" key="4">
    <source>
        <dbReference type="Google" id="ProtNLM"/>
    </source>
</evidence>
<dbReference type="OrthoDB" id="6078083at2"/>
<feature type="transmembrane region" description="Helical" evidence="1">
    <location>
        <begin position="12"/>
        <end position="36"/>
    </location>
</feature>
<proteinExistence type="predicted"/>
<dbReference type="EMBL" id="CP021425">
    <property type="protein sequence ID" value="ARU55327.1"/>
    <property type="molecule type" value="Genomic_DNA"/>
</dbReference>
<keyword evidence="1" id="KW-0472">Membrane</keyword>
<keyword evidence="3" id="KW-1185">Reference proteome</keyword>
<dbReference type="KEGG" id="ome:OLMES_1245"/>
<sequence length="125" mass="14201">MQKFRQTGASTIVILIVLMFGAVVLTLALKLIPIYIDNSTIESVIHGLEKDLKITSYGDEEIRNKISKLLTINNIRSFKASDIKISRERGELFVSLDYEVRENVFKNIDVIVSFENHFKTPIAAE</sequence>
<protein>
    <recommendedName>
        <fullName evidence="4">DUF4845 domain-containing protein</fullName>
    </recommendedName>
</protein>
<dbReference type="RefSeq" id="WP_087460446.1">
    <property type="nucleotide sequence ID" value="NZ_CP021425.1"/>
</dbReference>
<dbReference type="Proteomes" id="UP000196027">
    <property type="component" value="Chromosome"/>
</dbReference>
<accession>A0A1Y0I4B3</accession>
<organism evidence="2 3">
    <name type="scientific">Oleiphilus messinensis</name>
    <dbReference type="NCBI Taxonomy" id="141451"/>
    <lineage>
        <taxon>Bacteria</taxon>
        <taxon>Pseudomonadati</taxon>
        <taxon>Pseudomonadota</taxon>
        <taxon>Gammaproteobacteria</taxon>
        <taxon>Oceanospirillales</taxon>
        <taxon>Oleiphilaceae</taxon>
        <taxon>Oleiphilus</taxon>
    </lineage>
</organism>
<reference evidence="2 3" key="1">
    <citation type="submission" date="2017-05" db="EMBL/GenBank/DDBJ databases">
        <title>Genomic insights into alkan degradation activity of Oleiphilus messinensis.</title>
        <authorList>
            <person name="Kozyavkin S.A."/>
            <person name="Slesarev A.I."/>
            <person name="Golyshin P.N."/>
            <person name="Korzhenkov A."/>
            <person name="Golyshina O.N."/>
            <person name="Toshchakov S.V."/>
        </authorList>
    </citation>
    <scope>NUCLEOTIDE SEQUENCE [LARGE SCALE GENOMIC DNA]</scope>
    <source>
        <strain evidence="2 3">ME102</strain>
    </source>
</reference>
<evidence type="ECO:0000313" key="3">
    <source>
        <dbReference type="Proteomes" id="UP000196027"/>
    </source>
</evidence>
<dbReference type="AlphaFoldDB" id="A0A1Y0I4B3"/>